<keyword evidence="1" id="KW-0472">Membrane</keyword>
<dbReference type="PROSITE" id="PS00201">
    <property type="entry name" value="FLAVODOXIN"/>
    <property type="match status" value="1"/>
</dbReference>
<dbReference type="EMBL" id="DXIJ01000090">
    <property type="protein sequence ID" value="HIV86021.1"/>
    <property type="molecule type" value="Genomic_DNA"/>
</dbReference>
<keyword evidence="1" id="KW-1133">Transmembrane helix</keyword>
<dbReference type="InterPro" id="IPR036582">
    <property type="entry name" value="Mao_N_sf"/>
</dbReference>
<dbReference type="InterPro" id="IPR001226">
    <property type="entry name" value="Flavodoxin_CS"/>
</dbReference>
<evidence type="ECO:0000313" key="3">
    <source>
        <dbReference type="EMBL" id="HIV86021.1"/>
    </source>
</evidence>
<gene>
    <name evidence="3" type="ORF">H9900_04340</name>
</gene>
<dbReference type="NCBIfam" id="NF005501">
    <property type="entry name" value="PRK07116.1"/>
    <property type="match status" value="1"/>
</dbReference>
<dbReference type="Gene3D" id="3.40.50.360">
    <property type="match status" value="1"/>
</dbReference>
<dbReference type="GO" id="GO:0010181">
    <property type="term" value="F:FMN binding"/>
    <property type="evidence" value="ECO:0007669"/>
    <property type="project" value="InterPro"/>
</dbReference>
<protein>
    <submittedName>
        <fullName evidence="3">NAD(P)H-dependent oxidoreductase</fullName>
    </submittedName>
</protein>
<dbReference type="InterPro" id="IPR008254">
    <property type="entry name" value="Flavodoxin/NO_synth"/>
</dbReference>
<dbReference type="InterPro" id="IPR012854">
    <property type="entry name" value="Cu_amine_oxidase-like_N"/>
</dbReference>
<dbReference type="PANTHER" id="PTHR39201">
    <property type="entry name" value="EXPORTED PROTEIN-RELATED"/>
    <property type="match status" value="1"/>
</dbReference>
<dbReference type="SUPFAM" id="SSF52218">
    <property type="entry name" value="Flavoproteins"/>
    <property type="match status" value="1"/>
</dbReference>
<evidence type="ECO:0000256" key="1">
    <source>
        <dbReference type="SAM" id="Phobius"/>
    </source>
</evidence>
<keyword evidence="1" id="KW-0812">Transmembrane</keyword>
<dbReference type="SUPFAM" id="SSF55383">
    <property type="entry name" value="Copper amine oxidase, domain N"/>
    <property type="match status" value="1"/>
</dbReference>
<comment type="caution">
    <text evidence="3">The sequence shown here is derived from an EMBL/GenBank/DDBJ whole genome shotgun (WGS) entry which is preliminary data.</text>
</comment>
<dbReference type="GO" id="GO:0009055">
    <property type="term" value="F:electron transfer activity"/>
    <property type="evidence" value="ECO:0007669"/>
    <property type="project" value="InterPro"/>
</dbReference>
<accession>A0A9D1PS19</accession>
<reference evidence="3" key="2">
    <citation type="submission" date="2021-04" db="EMBL/GenBank/DDBJ databases">
        <authorList>
            <person name="Gilroy R."/>
        </authorList>
    </citation>
    <scope>NUCLEOTIDE SEQUENCE</scope>
    <source>
        <strain evidence="3">5790</strain>
    </source>
</reference>
<feature type="transmembrane region" description="Helical" evidence="1">
    <location>
        <begin position="12"/>
        <end position="30"/>
    </location>
</feature>
<reference evidence="3" key="1">
    <citation type="journal article" date="2021" name="PeerJ">
        <title>Extensive microbial diversity within the chicken gut microbiome revealed by metagenomics and culture.</title>
        <authorList>
            <person name="Gilroy R."/>
            <person name="Ravi A."/>
            <person name="Getino M."/>
            <person name="Pursley I."/>
            <person name="Horton D.L."/>
            <person name="Alikhan N.F."/>
            <person name="Baker D."/>
            <person name="Gharbi K."/>
            <person name="Hall N."/>
            <person name="Watson M."/>
            <person name="Adriaenssens E.M."/>
            <person name="Foster-Nyarko E."/>
            <person name="Jarju S."/>
            <person name="Secka A."/>
            <person name="Antonio M."/>
            <person name="Oren A."/>
            <person name="Chaudhuri R.R."/>
            <person name="La Ragione R."/>
            <person name="Hildebrand F."/>
            <person name="Pallen M.J."/>
        </authorList>
    </citation>
    <scope>NUCLEOTIDE SEQUENCE</scope>
    <source>
        <strain evidence="3">5790</strain>
    </source>
</reference>
<name>A0A9D1PS19_9FIRM</name>
<evidence type="ECO:0000259" key="2">
    <source>
        <dbReference type="PROSITE" id="PS50902"/>
    </source>
</evidence>
<dbReference type="PROSITE" id="PS50902">
    <property type="entry name" value="FLAVODOXIN_LIKE"/>
    <property type="match status" value="1"/>
</dbReference>
<dbReference type="Proteomes" id="UP000824162">
    <property type="component" value="Unassembled WGS sequence"/>
</dbReference>
<dbReference type="InterPro" id="IPR029039">
    <property type="entry name" value="Flavoprotein-like_sf"/>
</dbReference>
<dbReference type="PANTHER" id="PTHR39201:SF1">
    <property type="entry name" value="FLAVODOXIN-LIKE DOMAIN-CONTAINING PROTEIN"/>
    <property type="match status" value="1"/>
</dbReference>
<sequence length="344" mass="36888">MQNTANLKKAVAFVTVIVMICAVFAGVAVYNSKTDDAYAAEETVIVLHIGDAVMTVNGEGREIDPGRGTVPMIAGGRTLVPIRAVIEAAGGSAAWDDAAQQVTLTHGVTTVRLVIDSYTAYINDAEATLDVAPTTINDRTMLPVRFVAENLGFNVAWDETTETVTISSLDQQTAEPAVTEPSDNTGSRMLVVYFSATGNTEAVAETIAEVTGADVYEIIPEQPYTDDDLNYNDDSCRANREMNDESARPAISGGVENIEQYDTIFLGYPIWWGTMPRIINTFLDTYDLSGKTIMPFCTSGSSGISSSVSDIRSICPNSDVKDGLRGTSSTDAEQITEWLTESGV</sequence>
<evidence type="ECO:0000313" key="4">
    <source>
        <dbReference type="Proteomes" id="UP000824162"/>
    </source>
</evidence>
<proteinExistence type="predicted"/>
<dbReference type="AlphaFoldDB" id="A0A9D1PS19"/>
<dbReference type="Pfam" id="PF12682">
    <property type="entry name" value="Flavodoxin_4"/>
    <property type="match status" value="1"/>
</dbReference>
<feature type="domain" description="Flavodoxin-like" evidence="2">
    <location>
        <begin position="189"/>
        <end position="344"/>
    </location>
</feature>
<dbReference type="Pfam" id="PF07833">
    <property type="entry name" value="Cu_amine_oxidN1"/>
    <property type="match status" value="1"/>
</dbReference>
<dbReference type="GO" id="GO:0016651">
    <property type="term" value="F:oxidoreductase activity, acting on NAD(P)H"/>
    <property type="evidence" value="ECO:0007669"/>
    <property type="project" value="UniProtKB-ARBA"/>
</dbReference>
<dbReference type="Gene3D" id="3.30.457.10">
    <property type="entry name" value="Copper amine oxidase-like, N-terminal domain"/>
    <property type="match status" value="2"/>
</dbReference>
<organism evidence="3 4">
    <name type="scientific">Candidatus Monoglobus merdigallinarum</name>
    <dbReference type="NCBI Taxonomy" id="2838698"/>
    <lineage>
        <taxon>Bacteria</taxon>
        <taxon>Bacillati</taxon>
        <taxon>Bacillota</taxon>
        <taxon>Clostridia</taxon>
        <taxon>Monoglobales</taxon>
        <taxon>Monoglobaceae</taxon>
        <taxon>Monoglobus</taxon>
    </lineage>
</organism>